<dbReference type="AlphaFoldDB" id="A0A8J2WSI3"/>
<name>A0A8J2WSI3_9STRA</name>
<organism evidence="2 3">
    <name type="scientific">Pelagomonas calceolata</name>
    <dbReference type="NCBI Taxonomy" id="35677"/>
    <lineage>
        <taxon>Eukaryota</taxon>
        <taxon>Sar</taxon>
        <taxon>Stramenopiles</taxon>
        <taxon>Ochrophyta</taxon>
        <taxon>Pelagophyceae</taxon>
        <taxon>Pelagomonadales</taxon>
        <taxon>Pelagomonadaceae</taxon>
        <taxon>Pelagomonas</taxon>
    </lineage>
</organism>
<evidence type="ECO:0000313" key="3">
    <source>
        <dbReference type="Proteomes" id="UP000789595"/>
    </source>
</evidence>
<dbReference type="Proteomes" id="UP000789595">
    <property type="component" value="Unassembled WGS sequence"/>
</dbReference>
<accession>A0A8J2WSI3</accession>
<gene>
    <name evidence="2" type="ORF">PECAL_1P31410</name>
</gene>
<evidence type="ECO:0000256" key="1">
    <source>
        <dbReference type="SAM" id="MobiDB-lite"/>
    </source>
</evidence>
<evidence type="ECO:0000313" key="2">
    <source>
        <dbReference type="EMBL" id="CAH0366637.1"/>
    </source>
</evidence>
<proteinExistence type="predicted"/>
<reference evidence="2" key="1">
    <citation type="submission" date="2021-11" db="EMBL/GenBank/DDBJ databases">
        <authorList>
            <consortium name="Genoscope - CEA"/>
            <person name="William W."/>
        </authorList>
    </citation>
    <scope>NUCLEOTIDE SEQUENCE</scope>
</reference>
<comment type="caution">
    <text evidence="2">The sequence shown here is derived from an EMBL/GenBank/DDBJ whole genome shotgun (WGS) entry which is preliminary data.</text>
</comment>
<protein>
    <submittedName>
        <fullName evidence="2">Uncharacterized protein</fullName>
    </submittedName>
</protein>
<feature type="region of interest" description="Disordered" evidence="1">
    <location>
        <begin position="155"/>
        <end position="228"/>
    </location>
</feature>
<dbReference type="EMBL" id="CAKKNE010000001">
    <property type="protein sequence ID" value="CAH0366637.1"/>
    <property type="molecule type" value="Genomic_DNA"/>
</dbReference>
<keyword evidence="3" id="KW-1185">Reference proteome</keyword>
<sequence>MPEVASIKVVLDTSLQGANTMFGEACEYGLNTGDVIQSTDFGKMVPLCVTKPGDLKFDNDILSCCKKQWSQIEHKLEDGVLGVMASLPISTLFDDGVELILAADGAPKEGTVTFKKLMRSIGPVTAVACTRAASPRPHRVVVGVRVAPLTLPRVTRRRAPRQGPARGDHRLLAPRVQGAPRAQEGRRRAARARERHGGREQRGRGGGRRALGAGQRAGGEEGAVVHVQPPAVRLPRRLRV</sequence>
<feature type="compositionally biased region" description="Basic and acidic residues" evidence="1">
    <location>
        <begin position="183"/>
        <end position="203"/>
    </location>
</feature>